<gene>
    <name evidence="2" type="ORF">QL112_006190</name>
</gene>
<dbReference type="EMBL" id="CP133647">
    <property type="protein sequence ID" value="WNH03286.1"/>
    <property type="molecule type" value="Genomic_DNA"/>
</dbReference>
<evidence type="ECO:0000256" key="1">
    <source>
        <dbReference type="SAM" id="Phobius"/>
    </source>
</evidence>
<keyword evidence="3" id="KW-1185">Reference proteome</keyword>
<evidence type="ECO:0008006" key="4">
    <source>
        <dbReference type="Google" id="ProtNLM"/>
    </source>
</evidence>
<keyword evidence="1" id="KW-1133">Transmembrane helix</keyword>
<keyword evidence="1" id="KW-0472">Membrane</keyword>
<name>A0ABY9XLA9_9GAMM</name>
<evidence type="ECO:0000313" key="2">
    <source>
        <dbReference type="EMBL" id="WNH03286.1"/>
    </source>
</evidence>
<dbReference type="Proteomes" id="UP001300348">
    <property type="component" value="Chromosome"/>
</dbReference>
<dbReference type="RefSeq" id="WP_189761195.1">
    <property type="nucleotide sequence ID" value="NZ_CAWPOC010000069.1"/>
</dbReference>
<sequence>MTTQPTQRNLPFDISYSFHLEEMTSLFHLHCNQICTLFQWFLGAFIFAGNLHWLLGLMIVLIASLQFSAGFNEKAGNAKVQASRYRLLLDDMPNLSEDDIIKQLQAIEKSDSQVVSSLCNPARKRTSIALHGYDLESAMPLTGREKISAIIGGGIPR</sequence>
<protein>
    <recommendedName>
        <fullName evidence="4">Bacteriophage protein</fullName>
    </recommendedName>
</protein>
<proteinExistence type="predicted"/>
<evidence type="ECO:0000313" key="3">
    <source>
        <dbReference type="Proteomes" id="UP001300348"/>
    </source>
</evidence>
<accession>A0ABY9XLA9</accession>
<keyword evidence="1" id="KW-0812">Transmembrane</keyword>
<feature type="transmembrane region" description="Helical" evidence="1">
    <location>
        <begin position="37"/>
        <end position="65"/>
    </location>
</feature>
<reference evidence="2 3" key="1">
    <citation type="journal article" date="2023" name="Access Microbiol">
        <title>The genome of a steinernematid-associated Pseudomonas piscis bacterium encodes the biosynthesis of insect toxins.</title>
        <authorList>
            <person name="Awori R.M."/>
            <person name="Hendre P."/>
            <person name="Amugune N.O."/>
        </authorList>
    </citation>
    <scope>NUCLEOTIDE SEQUENCE [LARGE SCALE GENOMIC DNA]</scope>
    <source>
        <strain evidence="2 3">97</strain>
    </source>
</reference>
<organism evidence="2 3">
    <name type="scientific">Xenorhabdus griffiniae</name>
    <dbReference type="NCBI Taxonomy" id="351672"/>
    <lineage>
        <taxon>Bacteria</taxon>
        <taxon>Pseudomonadati</taxon>
        <taxon>Pseudomonadota</taxon>
        <taxon>Gammaproteobacteria</taxon>
        <taxon>Enterobacterales</taxon>
        <taxon>Morganellaceae</taxon>
        <taxon>Xenorhabdus</taxon>
    </lineage>
</organism>